<dbReference type="RefSeq" id="WP_345724950.1">
    <property type="nucleotide sequence ID" value="NZ_BAABRU010000047.1"/>
</dbReference>
<dbReference type="InterPro" id="IPR029060">
    <property type="entry name" value="PIN-like_dom_sf"/>
</dbReference>
<dbReference type="SUPFAM" id="SSF88723">
    <property type="entry name" value="PIN domain-like"/>
    <property type="match status" value="1"/>
</dbReference>
<name>A0ABP9X7N5_9CHLR</name>
<feature type="domain" description="PIN" evidence="1">
    <location>
        <begin position="4"/>
        <end position="123"/>
    </location>
</feature>
<comment type="caution">
    <text evidence="2">The sequence shown here is derived from an EMBL/GenBank/DDBJ whole genome shotgun (WGS) entry which is preliminary data.</text>
</comment>
<dbReference type="CDD" id="cd09872">
    <property type="entry name" value="PIN_Sll0205-like"/>
    <property type="match status" value="1"/>
</dbReference>
<dbReference type="InterPro" id="IPR041705">
    <property type="entry name" value="PIN_Sll0205"/>
</dbReference>
<sequence>MRFLLDTHTLLWFLAGDPQLPAAVRERIEQPHAQRLVSLASIWEMAIKISLGKLALGMPLRELVHDLLPTNGMLLFGISTLHLEQIVTLPIHHRDPFDRMLIAQALVEQIPILGRDSAFDAYPVERWWG</sequence>
<dbReference type="EMBL" id="BAABRU010000047">
    <property type="protein sequence ID" value="GAA5531397.1"/>
    <property type="molecule type" value="Genomic_DNA"/>
</dbReference>
<evidence type="ECO:0000313" key="2">
    <source>
        <dbReference type="EMBL" id="GAA5531397.1"/>
    </source>
</evidence>
<dbReference type="Gene3D" id="3.40.50.1010">
    <property type="entry name" value="5'-nuclease"/>
    <property type="match status" value="1"/>
</dbReference>
<accession>A0ABP9X7N5</accession>
<protein>
    <recommendedName>
        <fullName evidence="1">PIN domain-containing protein</fullName>
    </recommendedName>
</protein>
<reference evidence="2 3" key="1">
    <citation type="submission" date="2024-02" db="EMBL/GenBank/DDBJ databases">
        <title>Herpetosiphon gulosus NBRC 112829.</title>
        <authorList>
            <person name="Ichikawa N."/>
            <person name="Katano-Makiyama Y."/>
            <person name="Hidaka K."/>
        </authorList>
    </citation>
    <scope>NUCLEOTIDE SEQUENCE [LARGE SCALE GENOMIC DNA]</scope>
    <source>
        <strain evidence="2 3">NBRC 112829</strain>
    </source>
</reference>
<dbReference type="InterPro" id="IPR002716">
    <property type="entry name" value="PIN_dom"/>
</dbReference>
<proteinExistence type="predicted"/>
<dbReference type="Proteomes" id="UP001428290">
    <property type="component" value="Unassembled WGS sequence"/>
</dbReference>
<dbReference type="PANTHER" id="PTHR36173">
    <property type="entry name" value="RIBONUCLEASE VAPC16-RELATED"/>
    <property type="match status" value="1"/>
</dbReference>
<keyword evidence="3" id="KW-1185">Reference proteome</keyword>
<gene>
    <name evidence="2" type="ORF">Hgul01_05222</name>
</gene>
<organism evidence="2 3">
    <name type="scientific">Herpetosiphon gulosus</name>
    <dbReference type="NCBI Taxonomy" id="1973496"/>
    <lineage>
        <taxon>Bacteria</taxon>
        <taxon>Bacillati</taxon>
        <taxon>Chloroflexota</taxon>
        <taxon>Chloroflexia</taxon>
        <taxon>Herpetosiphonales</taxon>
        <taxon>Herpetosiphonaceae</taxon>
        <taxon>Herpetosiphon</taxon>
    </lineage>
</organism>
<dbReference type="PANTHER" id="PTHR36173:SF2">
    <property type="entry name" value="RIBONUCLEASE VAPC16"/>
    <property type="match status" value="1"/>
</dbReference>
<evidence type="ECO:0000259" key="1">
    <source>
        <dbReference type="Pfam" id="PF01850"/>
    </source>
</evidence>
<dbReference type="Pfam" id="PF01850">
    <property type="entry name" value="PIN"/>
    <property type="match status" value="1"/>
</dbReference>
<evidence type="ECO:0000313" key="3">
    <source>
        <dbReference type="Proteomes" id="UP001428290"/>
    </source>
</evidence>
<dbReference type="InterPro" id="IPR052919">
    <property type="entry name" value="TA_system_RNase"/>
</dbReference>